<proteinExistence type="predicted"/>
<keyword evidence="4" id="KW-1185">Reference proteome</keyword>
<accession>A0A3E2HAR9</accession>
<sequence>MVVMRSDATNQLKEITRPTFPWRKRGLVSYGLPFLELVVTHVQRLGKQRVFALVSGSLEENTNCLWRLEQVLGPKLVGSRVGFPGHTLWDQVLALAKQIDESGADLVVTLGGGSITDGVKLATFPLANNIYDLQSLDVMSAKLKAAMQHDIDYKYSKDPPGVNAPTFTMINVPTTLSAGEFSPYAGGIRRYSG</sequence>
<dbReference type="Gene3D" id="3.40.50.1970">
    <property type="match status" value="1"/>
</dbReference>
<dbReference type="AlphaFoldDB" id="A0A3E2HAR9"/>
<dbReference type="SUPFAM" id="SSF56796">
    <property type="entry name" value="Dehydroquinate synthase-like"/>
    <property type="match status" value="1"/>
</dbReference>
<dbReference type="STRING" id="5539.A0A3E2HAR9"/>
<dbReference type="PANTHER" id="PTHR11496:SF107">
    <property type="entry name" value="ALCOHOL DEHYDROGENASE, PUTATIVE (AFU_ORTHOLOGUE AFUA_1G06800)-RELATED"/>
    <property type="match status" value="1"/>
</dbReference>
<dbReference type="GO" id="GO:0005739">
    <property type="term" value="C:mitochondrion"/>
    <property type="evidence" value="ECO:0007669"/>
    <property type="project" value="TreeGrafter"/>
</dbReference>
<name>A0A3E2HAR9_SCYLI</name>
<comment type="caution">
    <text evidence="3">The sequence shown here is derived from an EMBL/GenBank/DDBJ whole genome shotgun (WGS) entry which is preliminary data.</text>
</comment>
<dbReference type="Pfam" id="PF00465">
    <property type="entry name" value="Fe-ADH"/>
    <property type="match status" value="1"/>
</dbReference>
<dbReference type="OrthoDB" id="339764at2759"/>
<dbReference type="PANTHER" id="PTHR11496">
    <property type="entry name" value="ALCOHOL DEHYDROGENASE"/>
    <property type="match status" value="1"/>
</dbReference>
<organism evidence="3 4">
    <name type="scientific">Scytalidium lignicola</name>
    <name type="common">Hyphomycete</name>
    <dbReference type="NCBI Taxonomy" id="5539"/>
    <lineage>
        <taxon>Eukaryota</taxon>
        <taxon>Fungi</taxon>
        <taxon>Dikarya</taxon>
        <taxon>Ascomycota</taxon>
        <taxon>Pezizomycotina</taxon>
        <taxon>Leotiomycetes</taxon>
        <taxon>Leotiomycetes incertae sedis</taxon>
        <taxon>Scytalidium</taxon>
    </lineage>
</organism>
<feature type="domain" description="Alcohol dehydrogenase iron-type/glycerol dehydrogenase GldA" evidence="2">
    <location>
        <begin position="38"/>
        <end position="185"/>
    </location>
</feature>
<evidence type="ECO:0000259" key="2">
    <source>
        <dbReference type="Pfam" id="PF00465"/>
    </source>
</evidence>
<gene>
    <name evidence="3" type="ORF">B7463_g6112</name>
</gene>
<dbReference type="EMBL" id="NCSJ02000106">
    <property type="protein sequence ID" value="RFU30223.1"/>
    <property type="molecule type" value="Genomic_DNA"/>
</dbReference>
<dbReference type="InterPro" id="IPR001670">
    <property type="entry name" value="ADH_Fe/GldA"/>
</dbReference>
<dbReference type="Proteomes" id="UP000258309">
    <property type="component" value="Unassembled WGS sequence"/>
</dbReference>
<feature type="non-terminal residue" evidence="3">
    <location>
        <position position="193"/>
    </location>
</feature>
<feature type="non-terminal residue" evidence="3">
    <location>
        <position position="1"/>
    </location>
</feature>
<dbReference type="InterPro" id="IPR039697">
    <property type="entry name" value="Alcohol_dehydrogenase_Fe"/>
</dbReference>
<evidence type="ECO:0000313" key="4">
    <source>
        <dbReference type="Proteomes" id="UP000258309"/>
    </source>
</evidence>
<reference evidence="3 4" key="1">
    <citation type="submission" date="2018-05" db="EMBL/GenBank/DDBJ databases">
        <title>Draft genome sequence of Scytalidium lignicola DSM 105466, a ubiquitous saprotrophic fungus.</title>
        <authorList>
            <person name="Buettner E."/>
            <person name="Gebauer A.M."/>
            <person name="Hofrichter M."/>
            <person name="Liers C."/>
            <person name="Kellner H."/>
        </authorList>
    </citation>
    <scope>NUCLEOTIDE SEQUENCE [LARGE SCALE GENOMIC DNA]</scope>
    <source>
        <strain evidence="3 4">DSM 105466</strain>
    </source>
</reference>
<protein>
    <recommendedName>
        <fullName evidence="2">Alcohol dehydrogenase iron-type/glycerol dehydrogenase GldA domain-containing protein</fullName>
    </recommendedName>
</protein>
<keyword evidence="1" id="KW-0560">Oxidoreductase</keyword>
<dbReference type="GO" id="GO:0046872">
    <property type="term" value="F:metal ion binding"/>
    <property type="evidence" value="ECO:0007669"/>
    <property type="project" value="InterPro"/>
</dbReference>
<evidence type="ECO:0000313" key="3">
    <source>
        <dbReference type="EMBL" id="RFU30223.1"/>
    </source>
</evidence>
<dbReference type="GO" id="GO:0004022">
    <property type="term" value="F:alcohol dehydrogenase (NAD+) activity"/>
    <property type="evidence" value="ECO:0007669"/>
    <property type="project" value="TreeGrafter"/>
</dbReference>
<evidence type="ECO:0000256" key="1">
    <source>
        <dbReference type="ARBA" id="ARBA00023002"/>
    </source>
</evidence>